<proteinExistence type="inferred from homology"/>
<gene>
    <name evidence="7" type="ORF">TMPK1_15240</name>
</gene>
<reference evidence="7" key="1">
    <citation type="submission" date="2021-02" db="EMBL/GenBank/DDBJ databases">
        <title>Genome sequence of Rhodospirillales sp. strain TMPK1 isolated from soil.</title>
        <authorList>
            <person name="Nakai R."/>
            <person name="Kusada H."/>
            <person name="Tamaki H."/>
        </authorList>
    </citation>
    <scope>NUCLEOTIDE SEQUENCE</scope>
    <source>
        <strain evidence="7">TMPK1</strain>
    </source>
</reference>
<dbReference type="EMBL" id="BOPV01000001">
    <property type="protein sequence ID" value="GIL39287.1"/>
    <property type="molecule type" value="Genomic_DNA"/>
</dbReference>
<dbReference type="GO" id="GO:0005615">
    <property type="term" value="C:extracellular space"/>
    <property type="evidence" value="ECO:0007669"/>
    <property type="project" value="InterPro"/>
</dbReference>
<evidence type="ECO:0000256" key="1">
    <source>
        <dbReference type="ARBA" id="ARBA00001913"/>
    </source>
</evidence>
<dbReference type="GO" id="GO:0008237">
    <property type="term" value="F:metallopeptidase activity"/>
    <property type="evidence" value="ECO:0007669"/>
    <property type="project" value="InterPro"/>
</dbReference>
<sequence length="519" mass="53466">MSTTDPIAALVQGARWNAGQPLGTAVTITYSFRSSISPGYSLGANGTPAASFQSFSDSWRGVTRELLHAIEQVAGVQFVELPDNADATIQYGAFAIIGAGGLASYPNLDSNGKPAGTAGDVWIHTSVINGSIRGESTQVVLHETLHALGLKHPFDGTPDQQIVAALDHIPYTVMSYGQFEGLMQASLAGLERPVGRMDMAPLDIVALQYLYGASKLVTAPGDDVYRFDGSPMLRSIVDSVGTDTIDLSASTKSVRIDLHAGATSSPGIWTGDDWIAALVAQGKSASSAAAFVRDPNISINLYTGIDTLSIAPGSVIENAVGGSNNDTLIGNASDNRLTGNGGNDQLDGGAGFDTAVFSGARGGYAITRAADGSINVAGTDGNDRLQAIEALQFGDKLVFALGGSDATIARLYAAAFARAPDAAGLAFQLSAVAGGISAQQIATNFLGSAEFIARYGTSLSDVAYATALYRNVLGRDPDAGGLAVQVDALAHGTSRATLLLGFADSPENKARVEADWLLA</sequence>
<protein>
    <recommendedName>
        <fullName evidence="6">Peptidase metallopeptidase domain-containing protein</fullName>
    </recommendedName>
</protein>
<dbReference type="Gene3D" id="2.150.10.10">
    <property type="entry name" value="Serralysin-like metalloprotease, C-terminal"/>
    <property type="match status" value="1"/>
</dbReference>
<comment type="similarity">
    <text evidence="3">Belongs to the peptidase M10B family.</text>
</comment>
<evidence type="ECO:0000313" key="7">
    <source>
        <dbReference type="EMBL" id="GIL39287.1"/>
    </source>
</evidence>
<dbReference type="InterPro" id="IPR001343">
    <property type="entry name" value="Hemolysn_Ca-bd"/>
</dbReference>
<dbReference type="SUPFAM" id="SSF55486">
    <property type="entry name" value="Metalloproteases ('zincins'), catalytic domain"/>
    <property type="match status" value="1"/>
</dbReference>
<dbReference type="GO" id="GO:0008270">
    <property type="term" value="F:zinc ion binding"/>
    <property type="evidence" value="ECO:0007669"/>
    <property type="project" value="InterPro"/>
</dbReference>
<evidence type="ECO:0000256" key="5">
    <source>
        <dbReference type="ARBA" id="ARBA00022737"/>
    </source>
</evidence>
<comment type="subcellular location">
    <subcellularLocation>
        <location evidence="2">Secreted</location>
    </subcellularLocation>
</comment>
<dbReference type="InterPro" id="IPR025282">
    <property type="entry name" value="DUF4214"/>
</dbReference>
<evidence type="ECO:0000313" key="8">
    <source>
        <dbReference type="Proteomes" id="UP000681075"/>
    </source>
</evidence>
<dbReference type="RefSeq" id="WP_420242394.1">
    <property type="nucleotide sequence ID" value="NZ_BOPV01000001.1"/>
</dbReference>
<dbReference type="Pfam" id="PF13946">
    <property type="entry name" value="DUF4214"/>
    <property type="match status" value="1"/>
</dbReference>
<comment type="cofactor">
    <cofactor evidence="1">
        <name>Ca(2+)</name>
        <dbReference type="ChEBI" id="CHEBI:29108"/>
    </cofactor>
</comment>
<dbReference type="Pfam" id="PF08548">
    <property type="entry name" value="Peptidase_M10_C"/>
    <property type="match status" value="1"/>
</dbReference>
<dbReference type="GO" id="GO:0005509">
    <property type="term" value="F:calcium ion binding"/>
    <property type="evidence" value="ECO:0007669"/>
    <property type="project" value="InterPro"/>
</dbReference>
<dbReference type="InterPro" id="IPR013858">
    <property type="entry name" value="Peptidase_M10B_C"/>
</dbReference>
<dbReference type="Pfam" id="PF00353">
    <property type="entry name" value="HemolysinCabind"/>
    <property type="match status" value="1"/>
</dbReference>
<keyword evidence="8" id="KW-1185">Reference proteome</keyword>
<evidence type="ECO:0000256" key="4">
    <source>
        <dbReference type="ARBA" id="ARBA00022525"/>
    </source>
</evidence>
<dbReference type="InterPro" id="IPR024079">
    <property type="entry name" value="MetalloPept_cat_dom_sf"/>
</dbReference>
<dbReference type="Proteomes" id="UP000681075">
    <property type="component" value="Unassembled WGS sequence"/>
</dbReference>
<evidence type="ECO:0000256" key="3">
    <source>
        <dbReference type="ARBA" id="ARBA00009490"/>
    </source>
</evidence>
<comment type="caution">
    <text evidence="7">The sequence shown here is derived from an EMBL/GenBank/DDBJ whole genome shotgun (WGS) entry which is preliminary data.</text>
</comment>
<evidence type="ECO:0000259" key="6">
    <source>
        <dbReference type="SMART" id="SM00235"/>
    </source>
</evidence>
<dbReference type="AlphaFoldDB" id="A0A8S8XDB1"/>
<dbReference type="SMART" id="SM00235">
    <property type="entry name" value="ZnMc"/>
    <property type="match status" value="1"/>
</dbReference>
<dbReference type="InterPro" id="IPR006026">
    <property type="entry name" value="Peptidase_Metallo"/>
</dbReference>
<dbReference type="InterPro" id="IPR034033">
    <property type="entry name" value="Serralysin-like"/>
</dbReference>
<organism evidence="7 8">
    <name type="scientific">Roseiterribacter gracilis</name>
    <dbReference type="NCBI Taxonomy" id="2812848"/>
    <lineage>
        <taxon>Bacteria</taxon>
        <taxon>Pseudomonadati</taxon>
        <taxon>Pseudomonadota</taxon>
        <taxon>Alphaproteobacteria</taxon>
        <taxon>Rhodospirillales</taxon>
        <taxon>Roseiterribacteraceae</taxon>
        <taxon>Roseiterribacter</taxon>
    </lineage>
</organism>
<dbReference type="CDD" id="cd04277">
    <property type="entry name" value="ZnMc_serralysin_like"/>
    <property type="match status" value="1"/>
</dbReference>
<keyword evidence="5" id="KW-0677">Repeat</keyword>
<dbReference type="InterPro" id="IPR011049">
    <property type="entry name" value="Serralysin-like_metalloprot_C"/>
</dbReference>
<keyword evidence="4" id="KW-0964">Secreted</keyword>
<name>A0A8S8XDB1_9PROT</name>
<dbReference type="GO" id="GO:0006508">
    <property type="term" value="P:proteolysis"/>
    <property type="evidence" value="ECO:0007669"/>
    <property type="project" value="InterPro"/>
</dbReference>
<dbReference type="SUPFAM" id="SSF51120">
    <property type="entry name" value="beta-Roll"/>
    <property type="match status" value="1"/>
</dbReference>
<accession>A0A8S8XDB1</accession>
<feature type="domain" description="Peptidase metallopeptidase" evidence="6">
    <location>
        <begin position="12"/>
        <end position="185"/>
    </location>
</feature>
<dbReference type="Gene3D" id="3.40.390.10">
    <property type="entry name" value="Collagenase (Catalytic Domain)"/>
    <property type="match status" value="1"/>
</dbReference>
<evidence type="ECO:0000256" key="2">
    <source>
        <dbReference type="ARBA" id="ARBA00004613"/>
    </source>
</evidence>